<dbReference type="InterPro" id="IPR050275">
    <property type="entry name" value="PGM_Phosphatase"/>
</dbReference>
<evidence type="ECO:0000313" key="2">
    <source>
        <dbReference type="Proteomes" id="UP001388673"/>
    </source>
</evidence>
<accession>A0AAW0Z4B6</accession>
<dbReference type="GO" id="GO:0016791">
    <property type="term" value="F:phosphatase activity"/>
    <property type="evidence" value="ECO:0007669"/>
    <property type="project" value="TreeGrafter"/>
</dbReference>
<protein>
    <recommendedName>
        <fullName evidence="3">Phosphoglycerate mutase</fullName>
    </recommendedName>
</protein>
<sequence>MVKYSYTYLDEFFNLSDWAEDIKGPFGLKPPPGDWTTFRARIEELDRACAQGERVKVIYAARHGQAEHNAIMERYHCDGHEAEQYADLHDPDLTALGRSQAAATSSALQREASRGMPLPQRWFVSPLKRAGETCGIEWGWLFGDVSGAEGGAGNGGKGHGVPARVVENIREHLHVHVCDSRSSITELKSEFPSFIYPSDMPDSDTLWKSGDVRGRETEEELVSRRGRGIGEVLEMSEGVTYISVTAHSGAMRGIYKSLGVPVRPLEVGEMNVLVLRVKEVRE</sequence>
<gene>
    <name evidence="1" type="ORF">IAR55_000919</name>
</gene>
<dbReference type="PANTHER" id="PTHR48100:SF1">
    <property type="entry name" value="HISTIDINE PHOSPHATASE FAMILY PROTEIN-RELATED"/>
    <property type="match status" value="1"/>
</dbReference>
<evidence type="ECO:0008006" key="3">
    <source>
        <dbReference type="Google" id="ProtNLM"/>
    </source>
</evidence>
<dbReference type="Gene3D" id="3.40.50.1240">
    <property type="entry name" value="Phosphoglycerate mutase-like"/>
    <property type="match status" value="1"/>
</dbReference>
<dbReference type="SMART" id="SM00855">
    <property type="entry name" value="PGAM"/>
    <property type="match status" value="1"/>
</dbReference>
<dbReference type="InterPro" id="IPR013078">
    <property type="entry name" value="His_Pase_superF_clade-1"/>
</dbReference>
<dbReference type="AlphaFoldDB" id="A0AAW0Z4B6"/>
<keyword evidence="2" id="KW-1185">Reference proteome</keyword>
<dbReference type="GO" id="GO:0005737">
    <property type="term" value="C:cytoplasm"/>
    <property type="evidence" value="ECO:0007669"/>
    <property type="project" value="TreeGrafter"/>
</dbReference>
<proteinExistence type="predicted"/>
<comment type="caution">
    <text evidence="1">The sequence shown here is derived from an EMBL/GenBank/DDBJ whole genome shotgun (WGS) entry which is preliminary data.</text>
</comment>
<name>A0AAW0Z4B6_9TREE</name>
<dbReference type="EMBL" id="JBCAWK010000002">
    <property type="protein sequence ID" value="KAK8865772.1"/>
    <property type="molecule type" value="Genomic_DNA"/>
</dbReference>
<dbReference type="SUPFAM" id="SSF53254">
    <property type="entry name" value="Phosphoglycerate mutase-like"/>
    <property type="match status" value="1"/>
</dbReference>
<dbReference type="RefSeq" id="XP_066805251.1">
    <property type="nucleotide sequence ID" value="XM_066944050.1"/>
</dbReference>
<dbReference type="GeneID" id="92178178"/>
<dbReference type="Pfam" id="PF00300">
    <property type="entry name" value="His_Phos_1"/>
    <property type="match status" value="1"/>
</dbReference>
<reference evidence="1 2" key="1">
    <citation type="journal article" date="2024" name="bioRxiv">
        <title>Comparative genomics of Cryptococcus and Kwoniella reveals pathogenesis evolution and contrasting karyotype dynamics via intercentromeric recombination or chromosome fusion.</title>
        <authorList>
            <person name="Coelho M.A."/>
            <person name="David-Palma M."/>
            <person name="Shea T."/>
            <person name="Bowers K."/>
            <person name="McGinley-Smith S."/>
            <person name="Mohammad A.W."/>
            <person name="Gnirke A."/>
            <person name="Yurkov A.M."/>
            <person name="Nowrousian M."/>
            <person name="Sun S."/>
            <person name="Cuomo C.A."/>
            <person name="Heitman J."/>
        </authorList>
    </citation>
    <scope>NUCLEOTIDE SEQUENCE [LARGE SCALE GENOMIC DNA]</scope>
    <source>
        <strain evidence="1 2">CBS 13917</strain>
    </source>
</reference>
<organism evidence="1 2">
    <name type="scientific">Kwoniella newhampshirensis</name>
    <dbReference type="NCBI Taxonomy" id="1651941"/>
    <lineage>
        <taxon>Eukaryota</taxon>
        <taxon>Fungi</taxon>
        <taxon>Dikarya</taxon>
        <taxon>Basidiomycota</taxon>
        <taxon>Agaricomycotina</taxon>
        <taxon>Tremellomycetes</taxon>
        <taxon>Tremellales</taxon>
        <taxon>Cryptococcaceae</taxon>
        <taxon>Kwoniella</taxon>
    </lineage>
</organism>
<dbReference type="Proteomes" id="UP001388673">
    <property type="component" value="Unassembled WGS sequence"/>
</dbReference>
<dbReference type="CDD" id="cd07067">
    <property type="entry name" value="HP_PGM_like"/>
    <property type="match status" value="1"/>
</dbReference>
<evidence type="ECO:0000313" key="1">
    <source>
        <dbReference type="EMBL" id="KAK8865772.1"/>
    </source>
</evidence>
<dbReference type="PANTHER" id="PTHR48100">
    <property type="entry name" value="BROAD-SPECIFICITY PHOSPHATASE YOR283W-RELATED"/>
    <property type="match status" value="1"/>
</dbReference>
<dbReference type="InterPro" id="IPR029033">
    <property type="entry name" value="His_PPase_superfam"/>
</dbReference>
<dbReference type="KEGG" id="kne:92178178"/>